<keyword evidence="2" id="KW-1185">Reference proteome</keyword>
<organism evidence="1 2">
    <name type="scientific">Cetraspora pellucida</name>
    <dbReference type="NCBI Taxonomy" id="1433469"/>
    <lineage>
        <taxon>Eukaryota</taxon>
        <taxon>Fungi</taxon>
        <taxon>Fungi incertae sedis</taxon>
        <taxon>Mucoromycota</taxon>
        <taxon>Glomeromycotina</taxon>
        <taxon>Glomeromycetes</taxon>
        <taxon>Diversisporales</taxon>
        <taxon>Gigasporaceae</taxon>
        <taxon>Cetraspora</taxon>
    </lineage>
</organism>
<evidence type="ECO:0000313" key="2">
    <source>
        <dbReference type="Proteomes" id="UP000789366"/>
    </source>
</evidence>
<gene>
    <name evidence="1" type="ORF">SPELUC_LOCUS180</name>
</gene>
<dbReference type="EMBL" id="CAJVPW010000050">
    <property type="protein sequence ID" value="CAG8441075.1"/>
    <property type="molecule type" value="Genomic_DNA"/>
</dbReference>
<evidence type="ECO:0000313" key="1">
    <source>
        <dbReference type="EMBL" id="CAG8441075.1"/>
    </source>
</evidence>
<sequence>MIETVENKDEIIKNSINFIWKATGGKAAAVIFNDDSLLSATLTLNDGTSNTINLDAPSCVIINRENFLKIVNFAEVNKKDQMIIDDENHEAIQAEDINLVRQPSGLSLEIDFVNMDIQESNMESSFDVDDMDNSSEFDKKGEIIQKNKAQNLNSDNQEPIGSESDEYDDTDEETSERLFDALASSFGKSKEISSAKSSTYRKINERDGIEHIPSTLTDDSSLPSEKEAVSVLQDLEISEGQLSSEHSDNNKVDEPVNESIASSSKSQQSNRNDDDPEYESVNYNETGGLQSVNVASSTPAEITDAIEKNQGDLQFDEHSDSDVHPNIGLSGVPVVLVNDPIPESQKYNDPQPNSDSDEEIEKQGDLVRKRKSKINRKSKKVKKDDCKGKKVNKGDTNNESSDLESTSVNYTTSKFNERLNKLRKGEGMSDNFASNTNDLVGMYSQLIVKYFNEDSTLVLLEPLPNQMKDVDSCLKYLQLWEQHFEHYQKEITNQQYKMLKLIYSLSDFFFILLIFCQQEQQEEMSPIALERIGKWTACWKLHHFLWVTNVTLNEMIEAKLNAKYFLIASECEYNCLIKKLFRNPEFPEFHNIKGEKILELVNIAKNAYTI</sequence>
<reference evidence="1" key="1">
    <citation type="submission" date="2021-06" db="EMBL/GenBank/DDBJ databases">
        <authorList>
            <person name="Kallberg Y."/>
            <person name="Tangrot J."/>
            <person name="Rosling A."/>
        </authorList>
    </citation>
    <scope>NUCLEOTIDE SEQUENCE</scope>
    <source>
        <strain evidence="1">28 12/20/2015</strain>
    </source>
</reference>
<comment type="caution">
    <text evidence="1">The sequence shown here is derived from an EMBL/GenBank/DDBJ whole genome shotgun (WGS) entry which is preliminary data.</text>
</comment>
<proteinExistence type="predicted"/>
<protein>
    <submittedName>
        <fullName evidence="1">1986_t:CDS:1</fullName>
    </submittedName>
</protein>
<name>A0ACA9JXB5_9GLOM</name>
<dbReference type="Proteomes" id="UP000789366">
    <property type="component" value="Unassembled WGS sequence"/>
</dbReference>
<accession>A0ACA9JXB5</accession>